<proteinExistence type="predicted"/>
<gene>
    <name evidence="1" type="ORF">SNAT2548_LOCUS17719</name>
</gene>
<evidence type="ECO:0000313" key="1">
    <source>
        <dbReference type="EMBL" id="CAE7338485.1"/>
    </source>
</evidence>
<dbReference type="Proteomes" id="UP000604046">
    <property type="component" value="Unassembled WGS sequence"/>
</dbReference>
<dbReference type="EMBL" id="CAJNDS010002120">
    <property type="protein sequence ID" value="CAE7338485.1"/>
    <property type="molecule type" value="Genomic_DNA"/>
</dbReference>
<accession>A0A812P3K1</accession>
<reference evidence="1" key="1">
    <citation type="submission" date="2021-02" db="EMBL/GenBank/DDBJ databases">
        <authorList>
            <person name="Dougan E. K."/>
            <person name="Rhodes N."/>
            <person name="Thang M."/>
            <person name="Chan C."/>
        </authorList>
    </citation>
    <scope>NUCLEOTIDE SEQUENCE</scope>
</reference>
<protein>
    <submittedName>
        <fullName evidence="1">Uncharacterized protein</fullName>
    </submittedName>
</protein>
<evidence type="ECO:0000313" key="2">
    <source>
        <dbReference type="Proteomes" id="UP000604046"/>
    </source>
</evidence>
<name>A0A812P3K1_9DINO</name>
<organism evidence="1 2">
    <name type="scientific">Symbiodinium natans</name>
    <dbReference type="NCBI Taxonomy" id="878477"/>
    <lineage>
        <taxon>Eukaryota</taxon>
        <taxon>Sar</taxon>
        <taxon>Alveolata</taxon>
        <taxon>Dinophyceae</taxon>
        <taxon>Suessiales</taxon>
        <taxon>Symbiodiniaceae</taxon>
        <taxon>Symbiodinium</taxon>
    </lineage>
</organism>
<comment type="caution">
    <text evidence="1">The sequence shown here is derived from an EMBL/GenBank/DDBJ whole genome shotgun (WGS) entry which is preliminary data.</text>
</comment>
<sequence>MNLVEQNRREQARARYGSRFQFRFGSLCRPLSDALRWSSCSQACEGGVEERTRGVTEASASSHGGGAILQHASLRAELPPGRLQVGQMERMECLFQVRWTEDETSQGGEAAHGRENPSGHKAHVERYICTEFSTQGAGMRRPTLQGDPGKQRINSCSVSVNRAWLVFMFDMLAIILTTREGSAVDEIGILLDDGG</sequence>
<dbReference type="AlphaFoldDB" id="A0A812P3K1"/>
<dbReference type="InterPro" id="IPR036383">
    <property type="entry name" value="TSP1_rpt_sf"/>
</dbReference>
<keyword evidence="2" id="KW-1185">Reference proteome</keyword>
<dbReference type="Gene3D" id="2.20.100.10">
    <property type="entry name" value="Thrombospondin type-1 (TSP1) repeat"/>
    <property type="match status" value="1"/>
</dbReference>